<dbReference type="SMART" id="SM01266">
    <property type="entry name" value="Mac"/>
    <property type="match status" value="1"/>
</dbReference>
<evidence type="ECO:0000256" key="2">
    <source>
        <dbReference type="ARBA" id="ARBA00022679"/>
    </source>
</evidence>
<feature type="domain" description="Maltose/galactoside acetyltransferase" evidence="4">
    <location>
        <begin position="5"/>
        <end position="59"/>
    </location>
</feature>
<dbReference type="Pfam" id="PF12464">
    <property type="entry name" value="Mac"/>
    <property type="match status" value="1"/>
</dbReference>
<reference evidence="5 6" key="1">
    <citation type="submission" date="2018-09" db="EMBL/GenBank/DDBJ databases">
        <title>Genomic Encyclopedia of Archaeal and Bacterial Type Strains, Phase II (KMG-II): from individual species to whole genera.</title>
        <authorList>
            <person name="Goeker M."/>
        </authorList>
    </citation>
    <scope>NUCLEOTIDE SEQUENCE [LARGE SCALE GENOMIC DNA]</scope>
    <source>
        <strain evidence="5 6">DSM 17008</strain>
    </source>
</reference>
<evidence type="ECO:0000313" key="6">
    <source>
        <dbReference type="Proteomes" id="UP000285120"/>
    </source>
</evidence>
<keyword evidence="3" id="KW-0677">Repeat</keyword>
<dbReference type="InterPro" id="IPR024688">
    <property type="entry name" value="Mac_dom"/>
</dbReference>
<comment type="similarity">
    <text evidence="1">Belongs to the transferase hexapeptide repeat family.</text>
</comment>
<dbReference type="InterPro" id="IPR001451">
    <property type="entry name" value="Hexapep"/>
</dbReference>
<gene>
    <name evidence="5" type="ORF">ATL39_2594</name>
</gene>
<evidence type="ECO:0000259" key="4">
    <source>
        <dbReference type="SMART" id="SM01266"/>
    </source>
</evidence>
<dbReference type="EMBL" id="RAPK01000010">
    <property type="protein sequence ID" value="RKD71198.1"/>
    <property type="molecule type" value="Genomic_DNA"/>
</dbReference>
<dbReference type="PROSITE" id="PS00101">
    <property type="entry name" value="HEXAPEP_TRANSFERASES"/>
    <property type="match status" value="1"/>
</dbReference>
<dbReference type="AlphaFoldDB" id="A0A419UZU7"/>
<dbReference type="PANTHER" id="PTHR23416:SF23">
    <property type="entry name" value="ACETYLTRANSFERASE C18B11.09C-RELATED"/>
    <property type="match status" value="1"/>
</dbReference>
<dbReference type="OrthoDB" id="9812571at2"/>
<keyword evidence="2 5" id="KW-0808">Transferase</keyword>
<dbReference type="GO" id="GO:0005829">
    <property type="term" value="C:cytosol"/>
    <property type="evidence" value="ECO:0007669"/>
    <property type="project" value="TreeGrafter"/>
</dbReference>
<dbReference type="InterPro" id="IPR018357">
    <property type="entry name" value="Hexapep_transf_CS"/>
</dbReference>
<dbReference type="SUPFAM" id="SSF51161">
    <property type="entry name" value="Trimeric LpxA-like enzymes"/>
    <property type="match status" value="1"/>
</dbReference>
<evidence type="ECO:0000256" key="3">
    <source>
        <dbReference type="ARBA" id="ARBA00022737"/>
    </source>
</evidence>
<dbReference type="GO" id="GO:0016407">
    <property type="term" value="F:acetyltransferase activity"/>
    <property type="evidence" value="ECO:0007669"/>
    <property type="project" value="InterPro"/>
</dbReference>
<dbReference type="Pfam" id="PF00132">
    <property type="entry name" value="Hexapep"/>
    <property type="match status" value="1"/>
</dbReference>
<dbReference type="GO" id="GO:0008374">
    <property type="term" value="F:O-acyltransferase activity"/>
    <property type="evidence" value="ECO:0007669"/>
    <property type="project" value="TreeGrafter"/>
</dbReference>
<dbReference type="RefSeq" id="WP_120193750.1">
    <property type="nucleotide sequence ID" value="NZ_RAPK01000010.1"/>
</dbReference>
<sequence length="189" mass="20610">MKTEKEKMLAGELFLPHDPELAEERMNAKLALRMYNNIGVEYPEKRLETIKQIFGSTGEAVRVESQFRCDYGYNIHVGESFYANFDCVMLDEAPIRFGSGVMLGPGVHIYTVNHPLDGEERATLHEYGVPVTVGDNVWIGGRAIVNPGVTIGDGAVIASGAVVVKDVPAHTVAGGNPARVIKQIKKQEG</sequence>
<evidence type="ECO:0000256" key="1">
    <source>
        <dbReference type="ARBA" id="ARBA00007274"/>
    </source>
</evidence>
<dbReference type="InterPro" id="IPR011004">
    <property type="entry name" value="Trimer_LpxA-like_sf"/>
</dbReference>
<accession>A0A419UZU7</accession>
<comment type="caution">
    <text evidence="5">The sequence shown here is derived from an EMBL/GenBank/DDBJ whole genome shotgun (WGS) entry which is preliminary data.</text>
</comment>
<dbReference type="Proteomes" id="UP000285120">
    <property type="component" value="Unassembled WGS sequence"/>
</dbReference>
<dbReference type="InterPro" id="IPR051159">
    <property type="entry name" value="Hexapeptide_acetyltransf"/>
</dbReference>
<evidence type="ECO:0000313" key="5">
    <source>
        <dbReference type="EMBL" id="RKD71198.1"/>
    </source>
</evidence>
<dbReference type="FunFam" id="2.160.10.10:FF:000008">
    <property type="entry name" value="Maltose O-acetyltransferase"/>
    <property type="match status" value="1"/>
</dbReference>
<dbReference type="Gene3D" id="2.160.10.10">
    <property type="entry name" value="Hexapeptide repeat proteins"/>
    <property type="match status" value="1"/>
</dbReference>
<keyword evidence="6" id="KW-1185">Reference proteome</keyword>
<dbReference type="PANTHER" id="PTHR23416">
    <property type="entry name" value="SIALIC ACID SYNTHASE-RELATED"/>
    <property type="match status" value="1"/>
</dbReference>
<dbReference type="CDD" id="cd03357">
    <property type="entry name" value="LbH_MAT_GAT"/>
    <property type="match status" value="1"/>
</dbReference>
<proteinExistence type="inferred from homology"/>
<protein>
    <submittedName>
        <fullName evidence="5">Maltose O-acetyltransferase</fullName>
    </submittedName>
</protein>
<organism evidence="5 6">
    <name type="scientific">Sinobaca qinghaiensis</name>
    <dbReference type="NCBI Taxonomy" id="342944"/>
    <lineage>
        <taxon>Bacteria</taxon>
        <taxon>Bacillati</taxon>
        <taxon>Bacillota</taxon>
        <taxon>Bacilli</taxon>
        <taxon>Bacillales</taxon>
        <taxon>Sporolactobacillaceae</taxon>
        <taxon>Sinobaca</taxon>
    </lineage>
</organism>
<name>A0A419UZU7_9BACL</name>